<comment type="catalytic activity">
    <reaction evidence="1 3">
        <text>a uridine in RNA = a pseudouridine in RNA</text>
        <dbReference type="Rhea" id="RHEA:48348"/>
        <dbReference type="Rhea" id="RHEA-COMP:12068"/>
        <dbReference type="Rhea" id="RHEA-COMP:12069"/>
        <dbReference type="ChEBI" id="CHEBI:65314"/>
        <dbReference type="ChEBI" id="CHEBI:65315"/>
    </reaction>
</comment>
<dbReference type="PANTHER" id="PTHR21600:SF35">
    <property type="entry name" value="PSEUDOURIDINE SYNTHASE"/>
    <property type="match status" value="1"/>
</dbReference>
<dbReference type="EMBL" id="BSKO01000001">
    <property type="protein sequence ID" value="GLO65670.1"/>
    <property type="molecule type" value="Genomic_DNA"/>
</dbReference>
<keyword evidence="6" id="KW-1185">Reference proteome</keyword>
<keyword evidence="3" id="KW-0413">Isomerase</keyword>
<accession>A0ABQ5TI15</accession>
<protein>
    <recommendedName>
        <fullName evidence="3">Pseudouridine synthase</fullName>
        <ecNumber evidence="3">5.4.99.-</ecNumber>
    </recommendedName>
</protein>
<evidence type="ECO:0000313" key="5">
    <source>
        <dbReference type="EMBL" id="GLO65670.1"/>
    </source>
</evidence>
<reference evidence="5 6" key="1">
    <citation type="submission" date="2023-02" db="EMBL/GenBank/DDBJ databases">
        <title>Oceanobacillus kimchii IFOP_LL358 isolated form Alexandrium catenella lab strain.</title>
        <authorList>
            <person name="Gajardo G."/>
            <person name="Ueki S."/>
            <person name="Maruyama F."/>
        </authorList>
    </citation>
    <scope>NUCLEOTIDE SEQUENCE [LARGE SCALE GENOMIC DNA]</scope>
    <source>
        <strain evidence="5 6">IFOP_LL358</strain>
    </source>
</reference>
<evidence type="ECO:0000259" key="4">
    <source>
        <dbReference type="Pfam" id="PF00849"/>
    </source>
</evidence>
<proteinExistence type="inferred from homology"/>
<comment type="caution">
    <text evidence="5">The sequence shown here is derived from an EMBL/GenBank/DDBJ whole genome shotgun (WGS) entry which is preliminary data.</text>
</comment>
<dbReference type="InterPro" id="IPR006145">
    <property type="entry name" value="PsdUridine_synth_RsuA/RluA"/>
</dbReference>
<sequence length="299" mass="34418">MILRWKIKKNEEGMLIKTYLQQIHHFSRRLLVSLKKEPSSIQVNGTSQWVTYKLQSEDILKIVFPNERHSDVITPEKLPLDIIYEDAYCLVVNKPAGQACLPSMNHHNNTLANGLTYHYLENSIPSTVHIVTRLDVQTSGLVLVAKNQYIHSLFSQMQKEGKIQRVYEAIVHGEIIQKSGIIDAPIGRKEESIIERKIDVINGKHAITNYTVVRSDYRASRLEIKLETGRTHQIRVHFQYLGHSLYGDDMYGGERDIIQRQALHCKQITMLHPITNEKIQLDANIPQDMGILLKRLRLG</sequence>
<comment type="similarity">
    <text evidence="2 3">Belongs to the pseudouridine synthase RluA family.</text>
</comment>
<dbReference type="Pfam" id="PF00849">
    <property type="entry name" value="PseudoU_synth_2"/>
    <property type="match status" value="1"/>
</dbReference>
<evidence type="ECO:0000256" key="2">
    <source>
        <dbReference type="ARBA" id="ARBA00010876"/>
    </source>
</evidence>
<dbReference type="CDD" id="cd02869">
    <property type="entry name" value="PseudoU_synth_RluA_like"/>
    <property type="match status" value="1"/>
</dbReference>
<dbReference type="Proteomes" id="UP001275436">
    <property type="component" value="Unassembled WGS sequence"/>
</dbReference>
<evidence type="ECO:0000256" key="1">
    <source>
        <dbReference type="ARBA" id="ARBA00000073"/>
    </source>
</evidence>
<organism evidence="5 6">
    <name type="scientific">Oceanobacillus kimchii</name>
    <dbReference type="NCBI Taxonomy" id="746691"/>
    <lineage>
        <taxon>Bacteria</taxon>
        <taxon>Bacillati</taxon>
        <taxon>Bacillota</taxon>
        <taxon>Bacilli</taxon>
        <taxon>Bacillales</taxon>
        <taxon>Bacillaceae</taxon>
        <taxon>Oceanobacillus</taxon>
    </lineage>
</organism>
<name>A0ABQ5TI15_9BACI</name>
<evidence type="ECO:0000313" key="6">
    <source>
        <dbReference type="Proteomes" id="UP001275436"/>
    </source>
</evidence>
<evidence type="ECO:0000256" key="3">
    <source>
        <dbReference type="RuleBase" id="RU362028"/>
    </source>
</evidence>
<dbReference type="SUPFAM" id="SSF55120">
    <property type="entry name" value="Pseudouridine synthase"/>
    <property type="match status" value="1"/>
</dbReference>
<dbReference type="RefSeq" id="WP_317957898.1">
    <property type="nucleotide sequence ID" value="NZ_BSKO01000001.1"/>
</dbReference>
<dbReference type="InterPro" id="IPR006224">
    <property type="entry name" value="PsdUridine_synth_RluA-like_CS"/>
</dbReference>
<dbReference type="PANTHER" id="PTHR21600">
    <property type="entry name" value="MITOCHONDRIAL RNA PSEUDOURIDINE SYNTHASE"/>
    <property type="match status" value="1"/>
</dbReference>
<dbReference type="InterPro" id="IPR050188">
    <property type="entry name" value="RluA_PseudoU_synthase"/>
</dbReference>
<feature type="domain" description="Pseudouridine synthase RsuA/RluA-like" evidence="4">
    <location>
        <begin position="89"/>
        <end position="239"/>
    </location>
</feature>
<comment type="function">
    <text evidence="3">Responsible for synthesis of pseudouridine from uracil.</text>
</comment>
<dbReference type="NCBIfam" id="TIGR00005">
    <property type="entry name" value="rluA_subfam"/>
    <property type="match status" value="1"/>
</dbReference>
<dbReference type="EC" id="5.4.99.-" evidence="3"/>
<dbReference type="Gene3D" id="3.30.2350.10">
    <property type="entry name" value="Pseudouridine synthase"/>
    <property type="match status" value="1"/>
</dbReference>
<dbReference type="InterPro" id="IPR006225">
    <property type="entry name" value="PsdUridine_synth_RluC/D"/>
</dbReference>
<gene>
    <name evidence="5" type="primary">rluD_1</name>
    <name evidence="5" type="ORF">MACH08_14540</name>
</gene>
<dbReference type="PROSITE" id="PS01129">
    <property type="entry name" value="PSI_RLU"/>
    <property type="match status" value="1"/>
</dbReference>
<dbReference type="InterPro" id="IPR020103">
    <property type="entry name" value="PsdUridine_synth_cat_dom_sf"/>
</dbReference>